<name>A0AAD7E4R8_9AGAR</name>
<keyword evidence="2" id="KW-0378">Hydrolase</keyword>
<dbReference type="GO" id="GO:0016787">
    <property type="term" value="F:hydrolase activity"/>
    <property type="evidence" value="ECO:0007669"/>
    <property type="project" value="UniProtKB-KW"/>
</dbReference>
<dbReference type="SUPFAM" id="SSF158702">
    <property type="entry name" value="Sec63 N-terminal domain-like"/>
    <property type="match status" value="1"/>
</dbReference>
<sequence length="1624" mass="180876">MSLLRLPKAHGMTILEETPFFHTQQRLPSTPDSTMLSHFDFLLGSTPQESSAHDTRIVHDWASFSQGNRVAELDNDIANGEDSEGWDAVLDAYRRAPSDEQRHTLFAKLLSKPDAETFLESLYSLLSQPPANDISGEVAEVVGYDDMDLIMEILESRDTLVKEVDSICFSSFALLTRVKLEEFRKPGSTSLIPNPALSSLSAEKARRRMEETFIKNAVRPLFSGTPEAAPEVLPHIYSSTSMVQGNILSQFGSKYMLPVGTTRETYKDYDEVVIPPARPVPPRVTERLIPVSELDPIARNSFPGYKSLNRIQSIVFPTAYGTNENMLVCAPTGAGKTDVAMLTILRVLDQHRSPFAKNGDNVSTIDKSSFKIIYVAPMKALASEIVRKFSKRLHWLSIQVKELTGDMQLTKAEIAQTQVIVTTPEKWDVVTRKPTGEGELASSLKLLIIDEVHLLNEERGAVIETIVARTLRQVESSQSVIRIVGLSATLPNYIDVAEFLSVSRYKGLFYFDSSFRPVPLEQHFIGIKGKSGSIQSKTNLDRVTFQKVSELVAEGHQVMVFVHARKETVKTALALREASLLEGNSEDFSCEDHPQWNLFRRDIGESRNKEMKQLFNNGFGIHHAGMLRSDRNMMERMFEARAIKVLCCTATLAWGVNLPAHAVIIKGTQVYDSSKGAFVDLSVLDVLQVFGRAGRPGFESSGEGYICTTEDKLTHYLDAVTSQNPIESQFQRGMIDSLNAEISLGTVANIRDGVRWLGYTYLFVRMRKKPFVYGISPNALIDDPQLGDKRNELMTAAAQNLANAGMIIFDHVNGDLKITDLGRIAAKYYIRFTSIEIFNEEFRPKMTEADVLAMLSKSTEFDQIQVRESEVKELEQLMDIIPCDVKGGTDTSRGKVNILLQGYISRQPVDDFALVSDTAYAAQNGARIVRALLEIAISRKWANVTAVFMGMSKAIEKRLWPFDQPLKQFDLKGDVFYGLERWADEWSPAKLAALSAEELGKLVHLNESHGQALLRAAKQFPSVRISYSLRPLGFDVLKISVQVTPTFTWSGVHGSGEPFWLWVEDHDALNILQLSHLVFRSTTDTVVVDFVISMPEKQAPPSVTIRFVSDRWMGAEDEVSIPLDTIVMPLASHSHSPRLNLPFLSPSVLHNPAVETLLAGRLHNFNSIQTQSFWTLFNTNWHSLLCAPSGSGKSTLMLILAWVTVMKATDAWVLIVTPRMSVASEILSELRAADAPGVTTELSLSADSLMRPSKRVIRVVTAAHLLEVISRRDPSSPLRGLDLVLCDSLEQLDPAYELGVSLLRHAVHMCPTRFVGSSNSLSDPADVAAWLHVDPAALLSFRPIDRDQSLATSTLTFTIPHSSSLFKAMAKPAHAAIRSAPPGESALIFVPSRGQCRTVAYDLITQCALELETDKGYLPEDVSRGRLEDYLVRLRDASLVDLVSRGVGFFHEGIPRPDRNLMLELYAEGIVRVLIVPHESCWTLPVRAAVVVVMGAQYTYVPTDGGDRQLRDYGLAEIVQMQSRAVRHARAGHFHLFCQPKAKNPFMRFLNDGLPLESDLVDSPELRVWAKAHLDKQQLVDMLSFTFLAHRIVTNPTYYDSVSSSRDENLSRIVDDLVYTLSAN</sequence>
<dbReference type="Gene3D" id="1.10.3380.10">
    <property type="entry name" value="Sec63 N-terminal domain-like domain"/>
    <property type="match status" value="1"/>
</dbReference>
<dbReference type="FunFam" id="1.10.10.10:FF:000024">
    <property type="entry name" value="U5 small nuclear ribonucleoprotein helicase"/>
    <property type="match status" value="1"/>
</dbReference>
<dbReference type="PROSITE" id="PS51194">
    <property type="entry name" value="HELICASE_CTER"/>
    <property type="match status" value="1"/>
</dbReference>
<dbReference type="InterPro" id="IPR057842">
    <property type="entry name" value="WH_MER3"/>
</dbReference>
<keyword evidence="1" id="KW-0547">Nucleotide-binding</keyword>
<keyword evidence="8" id="KW-1185">Reference proteome</keyword>
<dbReference type="CDD" id="cd18795">
    <property type="entry name" value="SF2_C_Ski2"/>
    <property type="match status" value="1"/>
</dbReference>
<dbReference type="PANTHER" id="PTHR47961">
    <property type="entry name" value="DNA POLYMERASE THETA, PUTATIVE (AFU_ORTHOLOGUE AFUA_1G05260)-RELATED"/>
    <property type="match status" value="1"/>
</dbReference>
<dbReference type="InterPro" id="IPR003593">
    <property type="entry name" value="AAA+_ATPase"/>
</dbReference>
<dbReference type="InterPro" id="IPR004179">
    <property type="entry name" value="Sec63-dom"/>
</dbReference>
<evidence type="ECO:0000256" key="1">
    <source>
        <dbReference type="ARBA" id="ARBA00022741"/>
    </source>
</evidence>
<gene>
    <name evidence="7" type="ORF">GGX14DRAFT_547707</name>
</gene>
<dbReference type="SMART" id="SM00487">
    <property type="entry name" value="DEXDc"/>
    <property type="match status" value="1"/>
</dbReference>
<accession>A0AAD7E4R8</accession>
<dbReference type="SUPFAM" id="SSF46785">
    <property type="entry name" value="Winged helix' DNA-binding domain"/>
    <property type="match status" value="1"/>
</dbReference>
<dbReference type="GO" id="GO:0003676">
    <property type="term" value="F:nucleic acid binding"/>
    <property type="evidence" value="ECO:0007669"/>
    <property type="project" value="InterPro"/>
</dbReference>
<dbReference type="PROSITE" id="PS51192">
    <property type="entry name" value="HELICASE_ATP_BIND_1"/>
    <property type="match status" value="2"/>
</dbReference>
<proteinExistence type="predicted"/>
<dbReference type="SUPFAM" id="SSF81296">
    <property type="entry name" value="E set domains"/>
    <property type="match status" value="1"/>
</dbReference>
<dbReference type="InterPro" id="IPR036388">
    <property type="entry name" value="WH-like_DNA-bd_sf"/>
</dbReference>
<evidence type="ECO:0000313" key="7">
    <source>
        <dbReference type="EMBL" id="KAJ7228780.1"/>
    </source>
</evidence>
<dbReference type="Gene3D" id="3.40.50.300">
    <property type="entry name" value="P-loop containing nucleotide triphosphate hydrolases"/>
    <property type="match status" value="4"/>
</dbReference>
<feature type="domain" description="Helicase ATP-binding" evidence="5">
    <location>
        <begin position="1174"/>
        <end position="1339"/>
    </location>
</feature>
<dbReference type="Pfam" id="PF23445">
    <property type="entry name" value="WHD_SNRNP200"/>
    <property type="match status" value="1"/>
</dbReference>
<dbReference type="Pfam" id="PF02889">
    <property type="entry name" value="Sec63"/>
    <property type="match status" value="1"/>
</dbReference>
<dbReference type="SMART" id="SM00382">
    <property type="entry name" value="AAA"/>
    <property type="match status" value="2"/>
</dbReference>
<evidence type="ECO:0000256" key="2">
    <source>
        <dbReference type="ARBA" id="ARBA00022801"/>
    </source>
</evidence>
<dbReference type="SMART" id="SM00973">
    <property type="entry name" value="Sec63"/>
    <property type="match status" value="1"/>
</dbReference>
<evidence type="ECO:0000256" key="3">
    <source>
        <dbReference type="ARBA" id="ARBA00022806"/>
    </source>
</evidence>
<evidence type="ECO:0000313" key="8">
    <source>
        <dbReference type="Proteomes" id="UP001219525"/>
    </source>
</evidence>
<dbReference type="FunFam" id="3.40.50.300:FF:000102">
    <property type="entry name" value="RNA helicase, activating signal cointegrator 1"/>
    <property type="match status" value="1"/>
</dbReference>
<protein>
    <submittedName>
        <fullName evidence="7">Sec63-domain-containing protein</fullName>
    </submittedName>
</protein>
<dbReference type="InterPro" id="IPR014756">
    <property type="entry name" value="Ig_E-set"/>
</dbReference>
<dbReference type="SMART" id="SM00490">
    <property type="entry name" value="HELICc"/>
    <property type="match status" value="1"/>
</dbReference>
<dbReference type="InterPro" id="IPR050474">
    <property type="entry name" value="Hel308_SKI2-like"/>
</dbReference>
<dbReference type="Gene3D" id="1.10.10.10">
    <property type="entry name" value="Winged helix-like DNA-binding domain superfamily/Winged helix DNA-binding domain"/>
    <property type="match status" value="2"/>
</dbReference>
<comment type="caution">
    <text evidence="7">The sequence shown here is derived from an EMBL/GenBank/DDBJ whole genome shotgun (WGS) entry which is preliminary data.</text>
</comment>
<dbReference type="InterPro" id="IPR001650">
    <property type="entry name" value="Helicase_C-like"/>
</dbReference>
<organism evidence="7 8">
    <name type="scientific">Mycena pura</name>
    <dbReference type="NCBI Taxonomy" id="153505"/>
    <lineage>
        <taxon>Eukaryota</taxon>
        <taxon>Fungi</taxon>
        <taxon>Dikarya</taxon>
        <taxon>Basidiomycota</taxon>
        <taxon>Agaricomycotina</taxon>
        <taxon>Agaricomycetes</taxon>
        <taxon>Agaricomycetidae</taxon>
        <taxon>Agaricales</taxon>
        <taxon>Marasmiineae</taxon>
        <taxon>Mycenaceae</taxon>
        <taxon>Mycena</taxon>
    </lineage>
</organism>
<feature type="domain" description="Helicase ATP-binding" evidence="5">
    <location>
        <begin position="317"/>
        <end position="508"/>
    </location>
</feature>
<dbReference type="FunFam" id="3.40.50.300:FF:000062">
    <property type="entry name" value="U5 small nuclear ribonucleoprotein helicase"/>
    <property type="match status" value="1"/>
</dbReference>
<dbReference type="EMBL" id="JARJCW010000002">
    <property type="protein sequence ID" value="KAJ7228780.1"/>
    <property type="molecule type" value="Genomic_DNA"/>
</dbReference>
<evidence type="ECO:0000259" key="6">
    <source>
        <dbReference type="PROSITE" id="PS51194"/>
    </source>
</evidence>
<dbReference type="InterPro" id="IPR035892">
    <property type="entry name" value="C2_domain_sf"/>
</dbReference>
<dbReference type="Gene3D" id="2.60.40.150">
    <property type="entry name" value="C2 domain"/>
    <property type="match status" value="1"/>
</dbReference>
<dbReference type="Proteomes" id="UP001219525">
    <property type="component" value="Unassembled WGS sequence"/>
</dbReference>
<dbReference type="SUPFAM" id="SSF52540">
    <property type="entry name" value="P-loop containing nucleoside triphosphate hydrolases"/>
    <property type="match status" value="4"/>
</dbReference>
<keyword evidence="3" id="KW-0347">Helicase</keyword>
<evidence type="ECO:0000256" key="4">
    <source>
        <dbReference type="ARBA" id="ARBA00022840"/>
    </source>
</evidence>
<dbReference type="InterPro" id="IPR014001">
    <property type="entry name" value="Helicase_ATP-bd"/>
</dbReference>
<dbReference type="GO" id="GO:0005524">
    <property type="term" value="F:ATP binding"/>
    <property type="evidence" value="ECO:0007669"/>
    <property type="project" value="UniProtKB-KW"/>
</dbReference>
<dbReference type="Pfam" id="PF00271">
    <property type="entry name" value="Helicase_C"/>
    <property type="match status" value="1"/>
</dbReference>
<dbReference type="InterPro" id="IPR011545">
    <property type="entry name" value="DEAD/DEAH_box_helicase_dom"/>
</dbReference>
<dbReference type="InterPro" id="IPR036390">
    <property type="entry name" value="WH_DNA-bd_sf"/>
</dbReference>
<feature type="domain" description="Helicase C-terminal" evidence="6">
    <location>
        <begin position="539"/>
        <end position="742"/>
    </location>
</feature>
<reference evidence="7" key="1">
    <citation type="submission" date="2023-03" db="EMBL/GenBank/DDBJ databases">
        <title>Massive genome expansion in bonnet fungi (Mycena s.s.) driven by repeated elements and novel gene families across ecological guilds.</title>
        <authorList>
            <consortium name="Lawrence Berkeley National Laboratory"/>
            <person name="Harder C.B."/>
            <person name="Miyauchi S."/>
            <person name="Viragh M."/>
            <person name="Kuo A."/>
            <person name="Thoen E."/>
            <person name="Andreopoulos B."/>
            <person name="Lu D."/>
            <person name="Skrede I."/>
            <person name="Drula E."/>
            <person name="Henrissat B."/>
            <person name="Morin E."/>
            <person name="Kohler A."/>
            <person name="Barry K."/>
            <person name="LaButti K."/>
            <person name="Morin E."/>
            <person name="Salamov A."/>
            <person name="Lipzen A."/>
            <person name="Mereny Z."/>
            <person name="Hegedus B."/>
            <person name="Baldrian P."/>
            <person name="Stursova M."/>
            <person name="Weitz H."/>
            <person name="Taylor A."/>
            <person name="Grigoriev I.V."/>
            <person name="Nagy L.G."/>
            <person name="Martin F."/>
            <person name="Kauserud H."/>
        </authorList>
    </citation>
    <scope>NUCLEOTIDE SEQUENCE</scope>
    <source>
        <strain evidence="7">9144</strain>
    </source>
</reference>
<dbReference type="PANTHER" id="PTHR47961:SF13">
    <property type="entry name" value="ACTIVATING SIGNAL COINTEGRATOR 1 COMPLEX SUBUNIT 3"/>
    <property type="match status" value="1"/>
</dbReference>
<dbReference type="FunFam" id="1.10.3380.10:FF:000001">
    <property type="entry name" value="U5 small nuclear ribonucleoprotein helicase"/>
    <property type="match status" value="1"/>
</dbReference>
<dbReference type="InterPro" id="IPR027417">
    <property type="entry name" value="P-loop_NTPase"/>
</dbReference>
<evidence type="ECO:0000259" key="5">
    <source>
        <dbReference type="PROSITE" id="PS51192"/>
    </source>
</evidence>
<dbReference type="Pfam" id="PF00270">
    <property type="entry name" value="DEAD"/>
    <property type="match status" value="1"/>
</dbReference>
<dbReference type="GO" id="GO:0004386">
    <property type="term" value="F:helicase activity"/>
    <property type="evidence" value="ECO:0007669"/>
    <property type="project" value="UniProtKB-KW"/>
</dbReference>
<dbReference type="CDD" id="cd18020">
    <property type="entry name" value="DEXHc_ASCC3_1"/>
    <property type="match status" value="1"/>
</dbReference>
<keyword evidence="4" id="KW-0067">ATP-binding</keyword>